<proteinExistence type="predicted"/>
<evidence type="ECO:0000313" key="1">
    <source>
        <dbReference type="EMBL" id="PNI41315.1"/>
    </source>
</evidence>
<protein>
    <submittedName>
        <fullName evidence="1">RASGRP3 isoform 10</fullName>
    </submittedName>
</protein>
<dbReference type="EMBL" id="NBAG03000318">
    <property type="protein sequence ID" value="PNI41315.1"/>
    <property type="molecule type" value="Genomic_DNA"/>
</dbReference>
<comment type="caution">
    <text evidence="1">The sequence shown here is derived from an EMBL/GenBank/DDBJ whole genome shotgun (WGS) entry which is preliminary data.</text>
</comment>
<dbReference type="AlphaFoldDB" id="A0A2J8L238"/>
<feature type="non-terminal residue" evidence="1">
    <location>
        <position position="34"/>
    </location>
</feature>
<dbReference type="Proteomes" id="UP000236370">
    <property type="component" value="Unassembled WGS sequence"/>
</dbReference>
<accession>A0A2J8L238</accession>
<organism evidence="1 2">
    <name type="scientific">Pan troglodytes</name>
    <name type="common">Chimpanzee</name>
    <dbReference type="NCBI Taxonomy" id="9598"/>
    <lineage>
        <taxon>Eukaryota</taxon>
        <taxon>Metazoa</taxon>
        <taxon>Chordata</taxon>
        <taxon>Craniata</taxon>
        <taxon>Vertebrata</taxon>
        <taxon>Euteleostomi</taxon>
        <taxon>Mammalia</taxon>
        <taxon>Eutheria</taxon>
        <taxon>Euarchontoglires</taxon>
        <taxon>Primates</taxon>
        <taxon>Haplorrhini</taxon>
        <taxon>Catarrhini</taxon>
        <taxon>Hominidae</taxon>
        <taxon>Pan</taxon>
    </lineage>
</organism>
<gene>
    <name evidence="1" type="ORF">CK820_G0033648</name>
</gene>
<evidence type="ECO:0000313" key="2">
    <source>
        <dbReference type="Proteomes" id="UP000236370"/>
    </source>
</evidence>
<sequence length="34" mass="3680">MGSSGLGKAATLDELLRTCIEMFDDNGELDNSYL</sequence>
<reference evidence="1 2" key="1">
    <citation type="submission" date="2017-12" db="EMBL/GenBank/DDBJ databases">
        <title>High-resolution comparative analysis of great ape genomes.</title>
        <authorList>
            <person name="Pollen A."/>
            <person name="Hastie A."/>
            <person name="Hormozdiari F."/>
            <person name="Dougherty M."/>
            <person name="Liu R."/>
            <person name="Chaisson M."/>
            <person name="Hoppe E."/>
            <person name="Hill C."/>
            <person name="Pang A."/>
            <person name="Hillier L."/>
            <person name="Baker C."/>
            <person name="Armstrong J."/>
            <person name="Shendure J."/>
            <person name="Paten B."/>
            <person name="Wilson R."/>
            <person name="Chao H."/>
            <person name="Schneider V."/>
            <person name="Ventura M."/>
            <person name="Kronenberg Z."/>
            <person name="Murali S."/>
            <person name="Gordon D."/>
            <person name="Cantsilieris S."/>
            <person name="Munson K."/>
            <person name="Nelson B."/>
            <person name="Raja A."/>
            <person name="Underwood J."/>
            <person name="Diekhans M."/>
            <person name="Fiddes I."/>
            <person name="Haussler D."/>
            <person name="Eichler E."/>
        </authorList>
    </citation>
    <scope>NUCLEOTIDE SEQUENCE [LARGE SCALE GENOMIC DNA]</scope>
    <source>
        <strain evidence="1">Yerkes chimp pedigree #C0471</strain>
    </source>
</reference>
<name>A0A2J8L238_PANTR</name>